<evidence type="ECO:0000256" key="2">
    <source>
        <dbReference type="ARBA" id="ARBA00022737"/>
    </source>
</evidence>
<feature type="repeat" description="PPR" evidence="3">
    <location>
        <begin position="522"/>
        <end position="557"/>
    </location>
</feature>
<evidence type="ECO:0000256" key="4">
    <source>
        <dbReference type="SAM" id="MobiDB-lite"/>
    </source>
</evidence>
<feature type="repeat" description="PPR" evidence="3">
    <location>
        <begin position="452"/>
        <end position="486"/>
    </location>
</feature>
<proteinExistence type="inferred from homology"/>
<feature type="repeat" description="PPR" evidence="3">
    <location>
        <begin position="487"/>
        <end position="521"/>
    </location>
</feature>
<dbReference type="Gene3D" id="1.25.40.10">
    <property type="entry name" value="Tetratricopeptide repeat domain"/>
    <property type="match status" value="3"/>
</dbReference>
<dbReference type="PANTHER" id="PTHR47939:SF10">
    <property type="entry name" value="PENTACOTRIPEPTIDE-REPEAT REGION OF PRORP DOMAIN-CONTAINING PROTEIN"/>
    <property type="match status" value="1"/>
</dbReference>
<evidence type="ECO:0000256" key="1">
    <source>
        <dbReference type="ARBA" id="ARBA00007626"/>
    </source>
</evidence>
<sequence>MWRSLVAVRASLLRASRSVTRYSDLPLSDSVAQLQQSSTSVVVPGSCFFRNPRYFSQHYSNSSDSEPSIEDFESGSAESVKFGERDNEQLESCVANEEVHEFDGTSLGVEGNSDLLVENAVVSDGIEEEVEIYEVNVEQLESVLSLIQSTVDGSFESSLDEMRLTLHEDFVLKVFETPHILGENLIRFFRWAVNSHPEFKVTTPVVDVLVRLVCGDLRQRDAYSLWELIKEISGKQNGLLNAEILNQLIALFSKLGKGKAALEVLDSFEVLGCVPNAESYYFTVEALCRRSSYDWAWPVCKKMLDAGIMPESDRVGKIISWFCKGNKAKDAHSVYLLTKEKHLNLPQSSMNFLISSLCRDDETVELALEMLNDFSAGERKHAIKPYMVVIRSLCRIKNTSIAKTLLLKMIAEGPPPGNAAFNAVINGYSKTGDLEEAMELIKLMESRGLKPDVYSYTVVISGYANGGQMKEAYEVLDEAKKKHAKLCPVTYHTLIRSHCKLEEYNSALKLLSEMRDFGVQPNADEYNKLIQSLCLKALDWRTAERLFEEMKANDLHLNGITRGLIRAVRELEEEELRTEELSIAA</sequence>
<dbReference type="InterPro" id="IPR050667">
    <property type="entry name" value="PPR-containing_protein"/>
</dbReference>
<reference evidence="5 6" key="1">
    <citation type="submission" date="2024-03" db="EMBL/GenBank/DDBJ databases">
        <authorList>
            <person name="Gkanogiannis A."/>
            <person name="Becerra Lopez-Lavalle L."/>
        </authorList>
    </citation>
    <scope>NUCLEOTIDE SEQUENCE [LARGE SCALE GENOMIC DNA]</scope>
</reference>
<dbReference type="NCBIfam" id="TIGR00756">
    <property type="entry name" value="PPR"/>
    <property type="match status" value="3"/>
</dbReference>
<dbReference type="Proteomes" id="UP001642487">
    <property type="component" value="Chromosome 7"/>
</dbReference>
<comment type="similarity">
    <text evidence="1">Belongs to the PPR family. P subfamily.</text>
</comment>
<dbReference type="InterPro" id="IPR011990">
    <property type="entry name" value="TPR-like_helical_dom_sf"/>
</dbReference>
<dbReference type="PANTHER" id="PTHR47939">
    <property type="entry name" value="MEMBRANE-ASSOCIATED SALT-INDUCIBLE PROTEIN-LIKE"/>
    <property type="match status" value="1"/>
</dbReference>
<evidence type="ECO:0008006" key="7">
    <source>
        <dbReference type="Google" id="ProtNLM"/>
    </source>
</evidence>
<dbReference type="Pfam" id="PF13041">
    <property type="entry name" value="PPR_2"/>
    <property type="match status" value="2"/>
</dbReference>
<dbReference type="PROSITE" id="PS51375">
    <property type="entry name" value="PPR"/>
    <property type="match status" value="5"/>
</dbReference>
<evidence type="ECO:0000313" key="6">
    <source>
        <dbReference type="Proteomes" id="UP001642487"/>
    </source>
</evidence>
<feature type="region of interest" description="Disordered" evidence="4">
    <location>
        <begin position="60"/>
        <end position="81"/>
    </location>
</feature>
<keyword evidence="6" id="KW-1185">Reference proteome</keyword>
<dbReference type="EMBL" id="OZ021741">
    <property type="protein sequence ID" value="CAK9326011.1"/>
    <property type="molecule type" value="Genomic_DNA"/>
</dbReference>
<name>A0ABP0Z016_9ROSI</name>
<organism evidence="5 6">
    <name type="scientific">Citrullus colocynthis</name>
    <name type="common">colocynth</name>
    <dbReference type="NCBI Taxonomy" id="252529"/>
    <lineage>
        <taxon>Eukaryota</taxon>
        <taxon>Viridiplantae</taxon>
        <taxon>Streptophyta</taxon>
        <taxon>Embryophyta</taxon>
        <taxon>Tracheophyta</taxon>
        <taxon>Spermatophyta</taxon>
        <taxon>Magnoliopsida</taxon>
        <taxon>eudicotyledons</taxon>
        <taxon>Gunneridae</taxon>
        <taxon>Pentapetalae</taxon>
        <taxon>rosids</taxon>
        <taxon>fabids</taxon>
        <taxon>Cucurbitales</taxon>
        <taxon>Cucurbitaceae</taxon>
        <taxon>Benincaseae</taxon>
        <taxon>Citrullus</taxon>
    </lineage>
</organism>
<evidence type="ECO:0000256" key="3">
    <source>
        <dbReference type="PROSITE-ProRule" id="PRU00708"/>
    </source>
</evidence>
<dbReference type="Pfam" id="PF01535">
    <property type="entry name" value="PPR"/>
    <property type="match status" value="1"/>
</dbReference>
<dbReference type="InterPro" id="IPR002885">
    <property type="entry name" value="PPR_rpt"/>
</dbReference>
<feature type="repeat" description="PPR" evidence="3">
    <location>
        <begin position="417"/>
        <end position="451"/>
    </location>
</feature>
<gene>
    <name evidence="5" type="ORF">CITCOLO1_LOCUS18332</name>
</gene>
<keyword evidence="2" id="KW-0677">Repeat</keyword>
<protein>
    <recommendedName>
        <fullName evidence="7">Pentatricopeptide repeat-containing protein</fullName>
    </recommendedName>
</protein>
<feature type="repeat" description="PPR" evidence="3">
    <location>
        <begin position="241"/>
        <end position="275"/>
    </location>
</feature>
<accession>A0ABP0Z016</accession>
<evidence type="ECO:0000313" key="5">
    <source>
        <dbReference type="EMBL" id="CAK9326011.1"/>
    </source>
</evidence>